<proteinExistence type="predicted"/>
<dbReference type="Proteomes" id="UP000654345">
    <property type="component" value="Unassembled WGS sequence"/>
</dbReference>
<keyword evidence="1" id="KW-1133">Transmembrane helix</keyword>
<reference evidence="3 4" key="1">
    <citation type="journal article" date="2021" name="Int. J. Syst. Evol. Microbiol.">
        <title>Reticulibacter mediterranei gen. nov., sp. nov., within the new family Reticulibacteraceae fam. nov., and Ktedonospora formicarum gen. nov., sp. nov., Ktedonobacter robiniae sp. nov., Dictyobacter formicarum sp. nov. and Dictyobacter arantiisoli sp. nov., belonging to the class Ktedonobacteria.</title>
        <authorList>
            <person name="Yabe S."/>
            <person name="Zheng Y."/>
            <person name="Wang C.M."/>
            <person name="Sakai Y."/>
            <person name="Abe K."/>
            <person name="Yokota A."/>
            <person name="Donadio S."/>
            <person name="Cavaletti L."/>
            <person name="Monciardini P."/>
        </authorList>
    </citation>
    <scope>NUCLEOTIDE SEQUENCE [LARGE SCALE GENOMIC DNA]</scope>
    <source>
        <strain evidence="3 4">SOSP1-30</strain>
    </source>
</reference>
<evidence type="ECO:0000313" key="4">
    <source>
        <dbReference type="Proteomes" id="UP000654345"/>
    </source>
</evidence>
<dbReference type="SMART" id="SM00564">
    <property type="entry name" value="PQQ"/>
    <property type="match status" value="7"/>
</dbReference>
<name>A0ABQ3V453_9CHLR</name>
<feature type="domain" description="Pyrrolo-quinoline quinone repeat" evidence="2">
    <location>
        <begin position="171"/>
        <end position="348"/>
    </location>
</feature>
<dbReference type="Gene3D" id="2.130.10.10">
    <property type="entry name" value="YVTN repeat-like/Quinoprotein amine dehydrogenase"/>
    <property type="match status" value="2"/>
</dbReference>
<dbReference type="InterPro" id="IPR002372">
    <property type="entry name" value="PQQ_rpt_dom"/>
</dbReference>
<evidence type="ECO:0000256" key="1">
    <source>
        <dbReference type="SAM" id="Phobius"/>
    </source>
</evidence>
<feature type="domain" description="Pyrrolo-quinoline quinone repeat" evidence="2">
    <location>
        <begin position="412"/>
        <end position="514"/>
    </location>
</feature>
<keyword evidence="1" id="KW-0812">Transmembrane</keyword>
<keyword evidence="1" id="KW-0472">Membrane</keyword>
<feature type="transmembrane region" description="Helical" evidence="1">
    <location>
        <begin position="106"/>
        <end position="129"/>
    </location>
</feature>
<dbReference type="PANTHER" id="PTHR34512">
    <property type="entry name" value="CELL SURFACE PROTEIN"/>
    <property type="match status" value="1"/>
</dbReference>
<evidence type="ECO:0000313" key="3">
    <source>
        <dbReference type="EMBL" id="GHO59670.1"/>
    </source>
</evidence>
<dbReference type="PANTHER" id="PTHR34512:SF30">
    <property type="entry name" value="OUTER MEMBRANE PROTEIN ASSEMBLY FACTOR BAMB"/>
    <property type="match status" value="1"/>
</dbReference>
<protein>
    <recommendedName>
        <fullName evidence="2">Pyrrolo-quinoline quinone repeat domain-containing protein</fullName>
    </recommendedName>
</protein>
<dbReference type="InterPro" id="IPR015943">
    <property type="entry name" value="WD40/YVTN_repeat-like_dom_sf"/>
</dbReference>
<dbReference type="Pfam" id="PF13360">
    <property type="entry name" value="PQQ_2"/>
    <property type="match status" value="2"/>
</dbReference>
<dbReference type="RefSeq" id="WP_201375837.1">
    <property type="nucleotide sequence ID" value="NZ_BNJG01000003.1"/>
</dbReference>
<sequence>MSHEDTSFIPEHLDQQIEHPAASLAPIDQHLVQALRQEHQADAHANAQSLQRAWERLESIKRERASQDYVKTASQPFSLQEIQQRKRKLKKKDVEISSRSSIKRTLSLLVAVIVVAVIVGSAAFVFNMAGKKNVAQTSSNTAGQVQATATPVVDSSGIYITYLADWSTTAISKLDSHTHASLWSYKSPGSTVNPAVYGNTVYASAMNDATNQPQLIALDAITGKVRWSTNLKPVLVKFQKESSPANLGYLTTPVIVDGQVYVFNRAGTVFAFDANTGKQLWTYASGASALVDGTIYDSSAPVVSKGVLYGALERTYFAVDAKTGKRIWTSTINAQEQVLNGVQVTDDTVYASSAAVSQHHGGMSLQSYVYAFNAKDGQQRWKFPTQNWINVAPVVADGHIYFFERNPFAPHSTLHALDAQGHEVWHNDYDTDLYAPIAGGGYVSFSQGTYDHTNGKILSYSLYILDGATGKTSWEKDVVADPSSINEGVLYTQGANRQLIAYDLKDAKELWHGQYGVDLVDKTGSHSASVQLITVIP</sequence>
<dbReference type="InterPro" id="IPR018391">
    <property type="entry name" value="PQQ_b-propeller_rpt"/>
</dbReference>
<evidence type="ECO:0000259" key="2">
    <source>
        <dbReference type="Pfam" id="PF13360"/>
    </source>
</evidence>
<dbReference type="EMBL" id="BNJG01000003">
    <property type="protein sequence ID" value="GHO59670.1"/>
    <property type="molecule type" value="Genomic_DNA"/>
</dbReference>
<accession>A0ABQ3V453</accession>
<comment type="caution">
    <text evidence="3">The sequence shown here is derived from an EMBL/GenBank/DDBJ whole genome shotgun (WGS) entry which is preliminary data.</text>
</comment>
<organism evidence="3 4">
    <name type="scientific">Ktedonobacter robiniae</name>
    <dbReference type="NCBI Taxonomy" id="2778365"/>
    <lineage>
        <taxon>Bacteria</taxon>
        <taxon>Bacillati</taxon>
        <taxon>Chloroflexota</taxon>
        <taxon>Ktedonobacteria</taxon>
        <taxon>Ktedonobacterales</taxon>
        <taxon>Ktedonobacteraceae</taxon>
        <taxon>Ktedonobacter</taxon>
    </lineage>
</organism>
<dbReference type="InterPro" id="IPR011047">
    <property type="entry name" value="Quinoprotein_ADH-like_sf"/>
</dbReference>
<keyword evidence="4" id="KW-1185">Reference proteome</keyword>
<gene>
    <name evidence="3" type="ORF">KSB_81450</name>
</gene>
<dbReference type="SUPFAM" id="SSF50998">
    <property type="entry name" value="Quinoprotein alcohol dehydrogenase-like"/>
    <property type="match status" value="1"/>
</dbReference>